<gene>
    <name evidence="1" type="ORF">CGC55_10600</name>
    <name evidence="2" type="ORF">NCTC11653_02135</name>
</gene>
<keyword evidence="3" id="KW-1185">Reference proteome</keyword>
<reference evidence="1" key="1">
    <citation type="journal article" date="2017" name="Genome Announc.">
        <title>Twelve Complete Reference Genomes of Clinical Isolates in the Capnocytophaga Genus.</title>
        <authorList>
            <person name="Villarma A."/>
            <person name="Gulvik C.A."/>
            <person name="Rowe L.A."/>
            <person name="Sheth M."/>
            <person name="Juieng P."/>
            <person name="Nicholson A.C."/>
            <person name="Loparev V.N."/>
            <person name="McQuiston J.R."/>
        </authorList>
    </citation>
    <scope>NUCLEOTIDE SEQUENCE</scope>
    <source>
        <strain evidence="1">KC1668</strain>
    </source>
</reference>
<evidence type="ECO:0000313" key="1">
    <source>
        <dbReference type="EMBL" id="ATA84920.1"/>
    </source>
</evidence>
<dbReference type="Proteomes" id="UP000217301">
    <property type="component" value="Chromosome"/>
</dbReference>
<dbReference type="AlphaFoldDB" id="A0AAX2ICK8"/>
<dbReference type="RefSeq" id="WP_040360919.1">
    <property type="nucleotide sequence ID" value="NZ_CP022385.1"/>
</dbReference>
<accession>A0AAX2ICK8</accession>
<evidence type="ECO:0000313" key="4">
    <source>
        <dbReference type="Proteomes" id="UP000249902"/>
    </source>
</evidence>
<proteinExistence type="predicted"/>
<evidence type="ECO:0008006" key="5">
    <source>
        <dbReference type="Google" id="ProtNLM"/>
    </source>
</evidence>
<dbReference type="EMBL" id="UAVP01000009">
    <property type="protein sequence ID" value="SQA76212.1"/>
    <property type="molecule type" value="Genomic_DNA"/>
</dbReference>
<dbReference type="EMBL" id="CP022385">
    <property type="protein sequence ID" value="ATA84920.1"/>
    <property type="molecule type" value="Genomic_DNA"/>
</dbReference>
<organism evidence="2 4">
    <name type="scientific">Capnocytophaga sputigena</name>
    <dbReference type="NCBI Taxonomy" id="1019"/>
    <lineage>
        <taxon>Bacteria</taxon>
        <taxon>Pseudomonadati</taxon>
        <taxon>Bacteroidota</taxon>
        <taxon>Flavobacteriia</taxon>
        <taxon>Flavobacteriales</taxon>
        <taxon>Flavobacteriaceae</taxon>
        <taxon>Capnocytophaga</taxon>
    </lineage>
</organism>
<evidence type="ECO:0000313" key="2">
    <source>
        <dbReference type="EMBL" id="SQA76212.1"/>
    </source>
</evidence>
<name>A0AAX2ICK8_CAPSP</name>
<reference evidence="2 4" key="3">
    <citation type="submission" date="2018-06" db="EMBL/GenBank/DDBJ databases">
        <authorList>
            <consortium name="Pathogen Informatics"/>
            <person name="Doyle S."/>
        </authorList>
    </citation>
    <scope>NUCLEOTIDE SEQUENCE [LARGE SCALE GENOMIC DNA]</scope>
    <source>
        <strain evidence="2 4">NCTC11653</strain>
    </source>
</reference>
<sequence length="363" mass="40748">MNYKAIFGILIAFAITIVGCSKSDNDTPNPTNMDVKVSLDVKFDDAFEGTLYPSTIFSFASLKILNQEKLTYFDVTINSDKEFDGRIKITNDKFIRETVVDKTIKAGKNVIPLNVLWKFDDFVNITTSGYTHFKVELMDKSNKVIATKNVQLSYRSINECVFATKKEDGSIVDLRFLFASYVNEDSKLIDMFLSAALKRNNEEFGSDPLLNLAYGWAGYQAGEDYLDTQVEAIIYQLYKLGMQYSSITDTSNAATKIYSQNVRFINESLLLQNANCVDGTVLLASILEKIGIRCFLVLEPGHMYLAYSSTGKTEISLNDLNFVETTLISTGDMVKIMKDKGINAKQNFISIRKAREAGIKPIQ</sequence>
<protein>
    <recommendedName>
        <fullName evidence="5">Transglutaminase-like domain-containing protein</fullName>
    </recommendedName>
</protein>
<evidence type="ECO:0000313" key="3">
    <source>
        <dbReference type="Proteomes" id="UP000217301"/>
    </source>
</evidence>
<dbReference type="Proteomes" id="UP000249902">
    <property type="component" value="Unassembled WGS sequence"/>
</dbReference>
<dbReference type="KEGG" id="cspu:CGC55_10600"/>
<reference evidence="3" key="2">
    <citation type="submission" date="2017-06" db="EMBL/GenBank/DDBJ databases">
        <title>Capnocytophaga spp. assemblies.</title>
        <authorList>
            <person name="Gulvik C.A."/>
        </authorList>
    </citation>
    <scope>NUCLEOTIDE SEQUENCE [LARGE SCALE GENOMIC DNA]</scope>
    <source>
        <strain evidence="3">KC1668</strain>
    </source>
</reference>
<dbReference type="PROSITE" id="PS51257">
    <property type="entry name" value="PROKAR_LIPOPROTEIN"/>
    <property type="match status" value="1"/>
</dbReference>